<comment type="subcellular location">
    <subcellularLocation>
        <location evidence="1 6">Nucleus</location>
    </subcellularLocation>
</comment>
<reference evidence="8" key="1">
    <citation type="submission" date="2024-02" db="EMBL/GenBank/DDBJ databases">
        <authorList>
            <consortium name="ELIXIR-Norway"/>
            <consortium name="Elixir Norway"/>
        </authorList>
    </citation>
    <scope>NUCLEOTIDE SEQUENCE</scope>
</reference>
<comment type="subunit">
    <text evidence="6">Component of the Mediator complex.</text>
</comment>
<comment type="similarity">
    <text evidence="2 6">Belongs to the Mediator complex subunit 6 family.</text>
</comment>
<keyword evidence="6" id="KW-0010">Activator</keyword>
<dbReference type="InterPro" id="IPR007018">
    <property type="entry name" value="Mediator_Med6"/>
</dbReference>
<dbReference type="InterPro" id="IPR038566">
    <property type="entry name" value="Mediator_Med6_sf"/>
</dbReference>
<evidence type="ECO:0000256" key="1">
    <source>
        <dbReference type="ARBA" id="ARBA00004123"/>
    </source>
</evidence>
<protein>
    <recommendedName>
        <fullName evidence="6">Mediator of RNA polymerase II transcription subunit 6</fullName>
    </recommendedName>
    <alternativeName>
        <fullName evidence="6">Mediator complex subunit 6</fullName>
    </alternativeName>
</protein>
<sequence>MATMGQQLLVPAETGPPGTEMTSISFRDQLWLSAYPLDRNLVFDYFALSPFYDRSCSNERLRMELIHPLDMAHLSKRTGIEYILQEAQEPNLFVIRKQKREGPEKVTALAAYYVLDGSIYQAPQLYTVIGSRVVRSLYHISNAFLQVATKLEKIGYEVSNGKTGGKAAVQSVVKKPTDKVVDVNEARRIDSILAGVLRKLPPAPAPPALPIVVPSVVPGMEASQAPVTTASKDGGVEQTLPGGNKQSTTVEPNAKRPKIERL</sequence>
<keyword evidence="3 6" id="KW-0805">Transcription regulation</keyword>
<dbReference type="Proteomes" id="UP001497512">
    <property type="component" value="Chromosome 3"/>
</dbReference>
<evidence type="ECO:0000256" key="7">
    <source>
        <dbReference type="SAM" id="MobiDB-lite"/>
    </source>
</evidence>
<dbReference type="PANTHER" id="PTHR13104">
    <property type="entry name" value="MED-6-RELATED"/>
    <property type="match status" value="1"/>
</dbReference>
<evidence type="ECO:0000256" key="6">
    <source>
        <dbReference type="RuleBase" id="RU364143"/>
    </source>
</evidence>
<proteinExistence type="inferred from homology"/>
<dbReference type="EMBL" id="OZ019895">
    <property type="protein sequence ID" value="CAK9219408.1"/>
    <property type="molecule type" value="Genomic_DNA"/>
</dbReference>
<dbReference type="Gene3D" id="3.10.450.580">
    <property type="entry name" value="Mediator complex, subunit Med6"/>
    <property type="match status" value="1"/>
</dbReference>
<evidence type="ECO:0000256" key="5">
    <source>
        <dbReference type="ARBA" id="ARBA00023242"/>
    </source>
</evidence>
<evidence type="ECO:0000313" key="8">
    <source>
        <dbReference type="EMBL" id="CAK9219408.1"/>
    </source>
</evidence>
<accession>A0ABP0UHD2</accession>
<feature type="compositionally biased region" description="Basic and acidic residues" evidence="7">
    <location>
        <begin position="253"/>
        <end position="262"/>
    </location>
</feature>
<comment type="function">
    <text evidence="6">Component of the Mediator complex, a coactivator involved in the regulated transcription of nearly all RNA polymerase II-dependent genes. Mediator functions as a bridge to convey information from gene-specific regulatory proteins to the basal RNA polymerase II transcription machinery. Mediator is recruited to promoters by direct interactions with regulatory proteins and serves as a scaffold for the assembly of a functional preinitiation complex with RNA polymerase II and the general transcription factors.</text>
</comment>
<evidence type="ECO:0000256" key="2">
    <source>
        <dbReference type="ARBA" id="ARBA00007526"/>
    </source>
</evidence>
<name>A0ABP0UHD2_9BRYO</name>
<feature type="region of interest" description="Disordered" evidence="7">
    <location>
        <begin position="224"/>
        <end position="262"/>
    </location>
</feature>
<keyword evidence="9" id="KW-1185">Reference proteome</keyword>
<evidence type="ECO:0000256" key="4">
    <source>
        <dbReference type="ARBA" id="ARBA00023163"/>
    </source>
</evidence>
<keyword evidence="4 6" id="KW-0804">Transcription</keyword>
<gene>
    <name evidence="6" type="primary">MED6</name>
    <name evidence="8" type="ORF">CSSPTR1EN2_LOCUS14477</name>
</gene>
<evidence type="ECO:0000313" key="9">
    <source>
        <dbReference type="Proteomes" id="UP001497512"/>
    </source>
</evidence>
<evidence type="ECO:0000256" key="3">
    <source>
        <dbReference type="ARBA" id="ARBA00023015"/>
    </source>
</evidence>
<dbReference type="Pfam" id="PF04934">
    <property type="entry name" value="Med6"/>
    <property type="match status" value="1"/>
</dbReference>
<keyword evidence="5 6" id="KW-0539">Nucleus</keyword>
<organism evidence="8 9">
    <name type="scientific">Sphagnum troendelagicum</name>
    <dbReference type="NCBI Taxonomy" id="128251"/>
    <lineage>
        <taxon>Eukaryota</taxon>
        <taxon>Viridiplantae</taxon>
        <taxon>Streptophyta</taxon>
        <taxon>Embryophyta</taxon>
        <taxon>Bryophyta</taxon>
        <taxon>Sphagnophytina</taxon>
        <taxon>Sphagnopsida</taxon>
        <taxon>Sphagnales</taxon>
        <taxon>Sphagnaceae</taxon>
        <taxon>Sphagnum</taxon>
    </lineage>
</organism>